<dbReference type="Gene3D" id="3.30.300.20">
    <property type="match status" value="1"/>
</dbReference>
<dbReference type="Proteomes" id="UP000528457">
    <property type="component" value="Unassembled WGS sequence"/>
</dbReference>
<proteinExistence type="predicted"/>
<dbReference type="PANTHER" id="PTHR34352:SF1">
    <property type="entry name" value="PROTEIN YHFA"/>
    <property type="match status" value="1"/>
</dbReference>
<dbReference type="RefSeq" id="WP_166849743.1">
    <property type="nucleotide sequence ID" value="NZ_JAAONY010000001.1"/>
</dbReference>
<dbReference type="Pfam" id="PF02566">
    <property type="entry name" value="OsmC"/>
    <property type="match status" value="1"/>
</dbReference>
<sequence>MKAQVKWGGNVHFVATTGTGHTIAMDGPEEKGGQNLGARPMELMLVAVGGCSSYDVVGILQKSRQDVESCEVFVEGERADAVPAVYTKMHLKFVVSGRNLKESQVKKAVSLSAEKYCSASIMLQEAGVEMTHSYEIVELD</sequence>
<dbReference type="SUPFAM" id="SSF82784">
    <property type="entry name" value="OsmC-like"/>
    <property type="match status" value="1"/>
</dbReference>
<gene>
    <name evidence="1" type="ORF">HNR48_001263</name>
</gene>
<evidence type="ECO:0000313" key="1">
    <source>
        <dbReference type="EMBL" id="MBB6520985.1"/>
    </source>
</evidence>
<dbReference type="InterPro" id="IPR036102">
    <property type="entry name" value="OsmC/Ohrsf"/>
</dbReference>
<dbReference type="AlphaFoldDB" id="A0A7X0JRJ2"/>
<dbReference type="EMBL" id="JACHHT010000001">
    <property type="protein sequence ID" value="MBB6520985.1"/>
    <property type="molecule type" value="Genomic_DNA"/>
</dbReference>
<dbReference type="FunCoup" id="A0A7X0JRJ2">
    <property type="interactions" value="38"/>
</dbReference>
<protein>
    <submittedName>
        <fullName evidence="1">Putative redox protein</fullName>
    </submittedName>
</protein>
<dbReference type="Gene3D" id="2.20.25.10">
    <property type="match status" value="1"/>
</dbReference>
<accession>A0A7X0JRJ2</accession>
<dbReference type="PANTHER" id="PTHR34352">
    <property type="entry name" value="PROTEIN YHFA"/>
    <property type="match status" value="1"/>
</dbReference>
<organism evidence="1 2">
    <name type="scientific">Pseudoteredinibacter isoporae</name>
    <dbReference type="NCBI Taxonomy" id="570281"/>
    <lineage>
        <taxon>Bacteria</taxon>
        <taxon>Pseudomonadati</taxon>
        <taxon>Pseudomonadota</taxon>
        <taxon>Gammaproteobacteria</taxon>
        <taxon>Cellvibrionales</taxon>
        <taxon>Cellvibrionaceae</taxon>
        <taxon>Pseudoteredinibacter</taxon>
    </lineage>
</organism>
<evidence type="ECO:0000313" key="2">
    <source>
        <dbReference type="Proteomes" id="UP000528457"/>
    </source>
</evidence>
<dbReference type="InterPro" id="IPR003718">
    <property type="entry name" value="OsmC/Ohr_fam"/>
</dbReference>
<comment type="caution">
    <text evidence="1">The sequence shown here is derived from an EMBL/GenBank/DDBJ whole genome shotgun (WGS) entry which is preliminary data.</text>
</comment>
<dbReference type="NCBIfam" id="NF008009">
    <property type="entry name" value="PRK10738.1"/>
    <property type="match status" value="1"/>
</dbReference>
<dbReference type="InterPro" id="IPR015946">
    <property type="entry name" value="KH_dom-like_a/b"/>
</dbReference>
<keyword evidence="2" id="KW-1185">Reference proteome</keyword>
<reference evidence="1 2" key="1">
    <citation type="submission" date="2020-08" db="EMBL/GenBank/DDBJ databases">
        <title>Genomic Encyclopedia of Type Strains, Phase IV (KMG-IV): sequencing the most valuable type-strain genomes for metagenomic binning, comparative biology and taxonomic classification.</title>
        <authorList>
            <person name="Goeker M."/>
        </authorList>
    </citation>
    <scope>NUCLEOTIDE SEQUENCE [LARGE SCALE GENOMIC DNA]</scope>
    <source>
        <strain evidence="1 2">DSM 22368</strain>
    </source>
</reference>
<name>A0A7X0JRJ2_9GAMM</name>
<dbReference type="InParanoid" id="A0A7X0JRJ2"/>